<dbReference type="Proteomes" id="UP001161669">
    <property type="component" value="Segment"/>
</dbReference>
<organism evidence="1 2">
    <name type="scientific">Acanthamoeba castellanii medusavirus J1</name>
    <dbReference type="NCBI Taxonomy" id="3114988"/>
    <lineage>
        <taxon>Viruses</taxon>
        <taxon>Varidnaviria</taxon>
        <taxon>Bamfordvirae</taxon>
        <taxon>Nucleocytoviricota</taxon>
        <taxon>Megaviricetes</taxon>
        <taxon>Mamonoviridae</taxon>
        <taxon>Medusavirus</taxon>
        <taxon>Medusavirus medusae</taxon>
    </lineage>
</organism>
<keyword evidence="1" id="KW-0378">Hydrolase</keyword>
<keyword evidence="2" id="KW-1185">Reference proteome</keyword>
<accession>A0A3T1CWW2</accession>
<proteinExistence type="predicted"/>
<dbReference type="Gene3D" id="3.30.40.220">
    <property type="match status" value="2"/>
</dbReference>
<protein>
    <submittedName>
        <fullName evidence="1">HNH endonuclease</fullName>
    </submittedName>
</protein>
<dbReference type="EMBL" id="AP018495">
    <property type="protein sequence ID" value="BBI30316.1"/>
    <property type="molecule type" value="Genomic_DNA"/>
</dbReference>
<dbReference type="KEGG" id="vg:80540668"/>
<dbReference type="SUPFAM" id="SSF144020">
    <property type="entry name" value="FdhE-like"/>
    <property type="match status" value="1"/>
</dbReference>
<sequence length="422" mass="49074">MIRDDDDGSDGDGHDPLLDVVCAWGKKRKRDDVIVVSPSDAETPVRHWKEDLLDDMANAVKPPPVSQDLQAGFRERFLTATRKDPWPEHWDDDVRYHYTKWYLRTMAYHRRKRRVEYPTDIVRRIVPAMQPWISPSPAIIQRRPIIVNCATHREFNEHRTKRSREYPTGWNNDKIGLYLSWRGYCDRKSKLNEQISTPFAVTTGLEFEYARSKWSYLVQQAKQRRLICGITWEQALEMMRGDCHFCGATGHPRYNGIDRYDNSRGYEEGNSVAACWKCNKMKKNYDANYFIESIVRVHLYTTQGVVTEDPTRDVYRRARKEEGIGRGYFNEYARASSARGREFEMTQASYNKLRVEPCVYCGILDAGGIDRVANGGGYTPDNIVASCTVCNLVKGTFDDPQAFLEHVQRIYEHQKERTEVVL</sequence>
<evidence type="ECO:0000313" key="2">
    <source>
        <dbReference type="Proteomes" id="UP001161669"/>
    </source>
</evidence>
<keyword evidence="1" id="KW-0540">Nuclease</keyword>
<evidence type="ECO:0000313" key="1">
    <source>
        <dbReference type="EMBL" id="BBI30316.1"/>
    </source>
</evidence>
<keyword evidence="1" id="KW-0255">Endonuclease</keyword>
<dbReference type="GO" id="GO:0004519">
    <property type="term" value="F:endonuclease activity"/>
    <property type="evidence" value="ECO:0007669"/>
    <property type="project" value="UniProtKB-KW"/>
</dbReference>
<dbReference type="CDD" id="cd00085">
    <property type="entry name" value="HNHc"/>
    <property type="match status" value="1"/>
</dbReference>
<dbReference type="InterPro" id="IPR024064">
    <property type="entry name" value="FdhE-like_sf"/>
</dbReference>
<dbReference type="InterPro" id="IPR003615">
    <property type="entry name" value="HNH_nuc"/>
</dbReference>
<name>A0A3T1CWW2_9VIRU</name>
<reference evidence="2" key="1">
    <citation type="journal article" date="2019" name="J. Virol.">
        <title>Medusavirus, a novel large DNA virus discovered from hot spring water.</title>
        <authorList>
            <person name="Yoshikawa G."/>
            <person name="Blanc-Mathieu R."/>
            <person name="Song C."/>
            <person name="Kayama Y."/>
            <person name="Mochizuki T."/>
            <person name="Murata K."/>
            <person name="Ogata H."/>
            <person name="Takemura M."/>
        </authorList>
    </citation>
    <scope>NUCLEOTIDE SEQUENCE [LARGE SCALE GENOMIC DNA]</scope>
</reference>